<organism evidence="1 2">
    <name type="scientific">Pseudonocardia acidicola</name>
    <dbReference type="NCBI Taxonomy" id="2724939"/>
    <lineage>
        <taxon>Bacteria</taxon>
        <taxon>Bacillati</taxon>
        <taxon>Actinomycetota</taxon>
        <taxon>Actinomycetes</taxon>
        <taxon>Pseudonocardiales</taxon>
        <taxon>Pseudonocardiaceae</taxon>
        <taxon>Pseudonocardia</taxon>
    </lineage>
</organism>
<keyword evidence="2" id="KW-1185">Reference proteome</keyword>
<dbReference type="EMBL" id="JAAXLA010000063">
    <property type="protein sequence ID" value="NMI00724.1"/>
    <property type="molecule type" value="Genomic_DNA"/>
</dbReference>
<evidence type="ECO:0000313" key="2">
    <source>
        <dbReference type="Proteomes" id="UP000820669"/>
    </source>
</evidence>
<sequence length="49" mass="5405">MPKTIMRPDHVRGADHTLVIDGPTARQVGSFRTALVLGRADFWQEAQAS</sequence>
<protein>
    <submittedName>
        <fullName evidence="1">Uncharacterized protein</fullName>
    </submittedName>
</protein>
<gene>
    <name evidence="1" type="ORF">HF526_25955</name>
</gene>
<dbReference type="RefSeq" id="WP_169384188.1">
    <property type="nucleotide sequence ID" value="NZ_JAAXLA010000063.1"/>
</dbReference>
<reference evidence="1 2" key="1">
    <citation type="submission" date="2020-04" db="EMBL/GenBank/DDBJ databases">
        <authorList>
            <person name="Klaysubun C."/>
            <person name="Duangmal K."/>
            <person name="Lipun K."/>
        </authorList>
    </citation>
    <scope>NUCLEOTIDE SEQUENCE [LARGE SCALE GENOMIC DNA]</scope>
    <source>
        <strain evidence="1 2">K10HN5</strain>
    </source>
</reference>
<accession>A0ABX1SKP4</accession>
<name>A0ABX1SKP4_9PSEU</name>
<evidence type="ECO:0000313" key="1">
    <source>
        <dbReference type="EMBL" id="NMI00724.1"/>
    </source>
</evidence>
<dbReference type="Proteomes" id="UP000820669">
    <property type="component" value="Unassembled WGS sequence"/>
</dbReference>
<comment type="caution">
    <text evidence="1">The sequence shown here is derived from an EMBL/GenBank/DDBJ whole genome shotgun (WGS) entry which is preliminary data.</text>
</comment>
<proteinExistence type="predicted"/>